<dbReference type="EMBL" id="JAFMOY010000115">
    <property type="protein sequence ID" value="MBU9844655.1"/>
    <property type="molecule type" value="Genomic_DNA"/>
</dbReference>
<dbReference type="GO" id="GO:0004519">
    <property type="term" value="F:endonuclease activity"/>
    <property type="evidence" value="ECO:0007669"/>
    <property type="project" value="UniProtKB-KW"/>
</dbReference>
<dbReference type="CDD" id="cd17263">
    <property type="entry name" value="RMtype1_S_AbaB8300I-TRD1-CR1_like"/>
    <property type="match status" value="1"/>
</dbReference>
<evidence type="ECO:0000313" key="3">
    <source>
        <dbReference type="EMBL" id="MBU9844655.1"/>
    </source>
</evidence>
<dbReference type="PANTHER" id="PTHR30408">
    <property type="entry name" value="TYPE-1 RESTRICTION ENZYME ECOKI SPECIFICITY PROTEIN"/>
    <property type="match status" value="1"/>
</dbReference>
<evidence type="ECO:0000313" key="4">
    <source>
        <dbReference type="Proteomes" id="UP000739284"/>
    </source>
</evidence>
<keyword evidence="4" id="KW-1185">Reference proteome</keyword>
<sequence>MMLEQNKKQDNQVVPSGYKLTEAGIIPDTWEVKTINDVATFSGGAQPSKEFFSSKPKKGYIRLIQIRDYKTSEYETYIPEILAKKKCTENDIMIGRYGPPIFQILRGIQGAYNVALIKAVPTTMIEKEYLYYFLKTNKLFVLMDGLSQRSSGQTGIELPALKSYPVPLPTKLEQTAIANVLSDTDTLIIKLEKLIVKKQAIKTATMQQLLTGHTRLPLFAKRPDGTLKSYKFSELGRIPEDWEVHPLGYLLNDSPRYGINAPAVKLGRNIPVYIRITDISDNGYFRPTEKVGVNSPLSDSYILQEGDIVLARTGASVGKSYLYKPEDGTLVYAGFLIKITPDQRSLNSKFLFQFLQTQQYWNWIATNSMRSGQPGVNGNEFASLPIPVPPKKEQTAIASILSDMDAELEALEQKLSKIRDIKQGMMQQLLTGRIRLPLDHQP</sequence>
<name>A0ABS6LCR4_9GAMM</name>
<evidence type="ECO:0000256" key="1">
    <source>
        <dbReference type="SAM" id="Coils"/>
    </source>
</evidence>
<evidence type="ECO:0000259" key="2">
    <source>
        <dbReference type="Pfam" id="PF01420"/>
    </source>
</evidence>
<dbReference type="Pfam" id="PF01420">
    <property type="entry name" value="Methylase_S"/>
    <property type="match status" value="2"/>
</dbReference>
<reference evidence="3 4" key="1">
    <citation type="submission" date="2021-03" db="EMBL/GenBank/DDBJ databases">
        <title>Five novel Rahnella species.</title>
        <authorList>
            <person name="Brady C."/>
            <person name="Asselin J."/>
            <person name="Beer S."/>
            <person name="Bruberg M.B."/>
            <person name="Crampton B."/>
            <person name="Venter S."/>
            <person name="Arnold D."/>
            <person name="Denman S."/>
        </authorList>
    </citation>
    <scope>NUCLEOTIDE SEQUENCE [LARGE SCALE GENOMIC DNA]</scope>
    <source>
        <strain evidence="3 4">FRB 231</strain>
    </source>
</reference>
<dbReference type="InterPro" id="IPR052021">
    <property type="entry name" value="Type-I_RS_S_subunit"/>
</dbReference>
<gene>
    <name evidence="3" type="ORF">J1784_06490</name>
</gene>
<keyword evidence="3" id="KW-0255">Endonuclease</keyword>
<keyword evidence="1" id="KW-0175">Coiled coil</keyword>
<feature type="coiled-coil region" evidence="1">
    <location>
        <begin position="401"/>
        <end position="428"/>
    </location>
</feature>
<keyword evidence="3" id="KW-0378">Hydrolase</keyword>
<organism evidence="3 4">
    <name type="scientific">Rahnella ecdela</name>
    <dbReference type="NCBI Taxonomy" id="2816250"/>
    <lineage>
        <taxon>Bacteria</taxon>
        <taxon>Pseudomonadati</taxon>
        <taxon>Pseudomonadota</taxon>
        <taxon>Gammaproteobacteria</taxon>
        <taxon>Enterobacterales</taxon>
        <taxon>Yersiniaceae</taxon>
        <taxon>Rahnella</taxon>
    </lineage>
</organism>
<comment type="caution">
    <text evidence="3">The sequence shown here is derived from an EMBL/GenBank/DDBJ whole genome shotgun (WGS) entry which is preliminary data.</text>
</comment>
<accession>A0ABS6LCR4</accession>
<feature type="domain" description="Type I restriction modification DNA specificity" evidence="2">
    <location>
        <begin position="27"/>
        <end position="193"/>
    </location>
</feature>
<dbReference type="Proteomes" id="UP000739284">
    <property type="component" value="Unassembled WGS sequence"/>
</dbReference>
<dbReference type="CDD" id="cd17521">
    <property type="entry name" value="RMtype1_S_Sau13435ORF2165P_TRD2-CR2_like"/>
    <property type="match status" value="1"/>
</dbReference>
<protein>
    <submittedName>
        <fullName evidence="3">Restriction endonuclease subunit S</fullName>
    </submittedName>
</protein>
<dbReference type="RefSeq" id="WP_217148499.1">
    <property type="nucleotide sequence ID" value="NZ_JAFMOY010000115.1"/>
</dbReference>
<proteinExistence type="predicted"/>
<dbReference type="InterPro" id="IPR000055">
    <property type="entry name" value="Restrct_endonuc_typeI_TRD"/>
</dbReference>
<dbReference type="PANTHER" id="PTHR30408:SF12">
    <property type="entry name" value="TYPE I RESTRICTION ENZYME MJAVIII SPECIFICITY SUBUNIT"/>
    <property type="match status" value="1"/>
</dbReference>
<feature type="domain" description="Type I restriction modification DNA specificity" evidence="2">
    <location>
        <begin position="240"/>
        <end position="417"/>
    </location>
</feature>
<keyword evidence="3" id="KW-0540">Nuclease</keyword>